<dbReference type="GO" id="GO:0006281">
    <property type="term" value="P:DNA repair"/>
    <property type="evidence" value="ECO:0007669"/>
    <property type="project" value="UniProtKB-KW"/>
</dbReference>
<dbReference type="EC" id="3.6.1.55" evidence="12"/>
<dbReference type="InterPro" id="IPR003561">
    <property type="entry name" value="Mutator_MutT"/>
</dbReference>
<dbReference type="PRINTS" id="PR00502">
    <property type="entry name" value="NUDIXFAMILY"/>
</dbReference>
<evidence type="ECO:0000256" key="15">
    <source>
        <dbReference type="ARBA" id="ARBA00041979"/>
    </source>
</evidence>
<dbReference type="GO" id="GO:0044715">
    <property type="term" value="F:8-oxo-dGDP phosphatase activity"/>
    <property type="evidence" value="ECO:0007669"/>
    <property type="project" value="TreeGrafter"/>
</dbReference>
<keyword evidence="3" id="KW-0515">Mutator protein</keyword>
<dbReference type="FunFam" id="3.90.79.10:FF:000014">
    <property type="entry name" value="8-oxo-dGTP diphosphatase MutT"/>
    <property type="match status" value="1"/>
</dbReference>
<evidence type="ECO:0000256" key="19">
    <source>
        <dbReference type="RuleBase" id="RU003476"/>
    </source>
</evidence>
<evidence type="ECO:0000313" key="22">
    <source>
        <dbReference type="Proteomes" id="UP000275137"/>
    </source>
</evidence>
<dbReference type="InterPro" id="IPR015797">
    <property type="entry name" value="NUDIX_hydrolase-like_dom_sf"/>
</dbReference>
<dbReference type="Pfam" id="PF02581">
    <property type="entry name" value="TMP-TENI"/>
    <property type="match status" value="1"/>
</dbReference>
<dbReference type="SUPFAM" id="SSF51391">
    <property type="entry name" value="Thiamin phosphate synthase"/>
    <property type="match status" value="1"/>
</dbReference>
<reference evidence="21 22" key="1">
    <citation type="submission" date="2018-10" db="EMBL/GenBank/DDBJ databases">
        <authorList>
            <person name="Chen W.-M."/>
        </authorList>
    </citation>
    <scope>NUCLEOTIDE SEQUENCE [LARGE SCALE GENOMIC DNA]</scope>
    <source>
        <strain evidence="21 22">H-5</strain>
    </source>
</reference>
<dbReference type="Proteomes" id="UP000275137">
    <property type="component" value="Unassembled WGS sequence"/>
</dbReference>
<dbReference type="EMBL" id="RJVP01000003">
    <property type="protein sequence ID" value="ROH86352.1"/>
    <property type="molecule type" value="Genomic_DNA"/>
</dbReference>
<dbReference type="NCBIfam" id="TIGR00586">
    <property type="entry name" value="mutt"/>
    <property type="match status" value="1"/>
</dbReference>
<dbReference type="GO" id="GO:0009228">
    <property type="term" value="P:thiamine biosynthetic process"/>
    <property type="evidence" value="ECO:0007669"/>
    <property type="project" value="UniProtKB-KW"/>
</dbReference>
<dbReference type="InterPro" id="IPR036206">
    <property type="entry name" value="ThiamineP_synth_sf"/>
</dbReference>
<feature type="domain" description="Nudix hydrolase" evidence="20">
    <location>
        <begin position="2"/>
        <end position="131"/>
    </location>
</feature>
<evidence type="ECO:0000256" key="14">
    <source>
        <dbReference type="ARBA" id="ARBA00041592"/>
    </source>
</evidence>
<dbReference type="Gene3D" id="3.90.79.10">
    <property type="entry name" value="Nucleoside Triphosphate Pyrophosphohydrolase"/>
    <property type="match status" value="1"/>
</dbReference>
<dbReference type="GO" id="GO:0006260">
    <property type="term" value="P:DNA replication"/>
    <property type="evidence" value="ECO:0007669"/>
    <property type="project" value="UniProtKB-KW"/>
</dbReference>
<evidence type="ECO:0000256" key="10">
    <source>
        <dbReference type="ARBA" id="ARBA00035861"/>
    </source>
</evidence>
<evidence type="ECO:0000256" key="17">
    <source>
        <dbReference type="PIRSR" id="PIRSR603561-1"/>
    </source>
</evidence>
<keyword evidence="22" id="KW-1185">Reference proteome</keyword>
<dbReference type="InterPro" id="IPR022998">
    <property type="entry name" value="ThiamineP_synth_TenI"/>
</dbReference>
<evidence type="ECO:0000256" key="13">
    <source>
        <dbReference type="ARBA" id="ARBA00040794"/>
    </source>
</evidence>
<dbReference type="InterPro" id="IPR020476">
    <property type="entry name" value="Nudix_hydrolase"/>
</dbReference>
<dbReference type="GO" id="GO:0035539">
    <property type="term" value="F:8-oxo-7,8-dihydrodeoxyguanosine triphosphate pyrophosphatase activity"/>
    <property type="evidence" value="ECO:0007669"/>
    <property type="project" value="UniProtKB-EC"/>
</dbReference>
<proteinExistence type="inferred from homology"/>
<comment type="catalytic activity">
    <reaction evidence="10">
        <text>8-oxo-dGTP + H2O = 8-oxo-dGMP + diphosphate + H(+)</text>
        <dbReference type="Rhea" id="RHEA:31575"/>
        <dbReference type="ChEBI" id="CHEBI:15377"/>
        <dbReference type="ChEBI" id="CHEBI:15378"/>
        <dbReference type="ChEBI" id="CHEBI:33019"/>
        <dbReference type="ChEBI" id="CHEBI:63224"/>
        <dbReference type="ChEBI" id="CHEBI:77896"/>
        <dbReference type="EC" id="3.6.1.55"/>
    </reaction>
</comment>
<feature type="binding site" evidence="18">
    <location>
        <position position="58"/>
    </location>
    <ligand>
        <name>Mg(2+)</name>
        <dbReference type="ChEBI" id="CHEBI:18420"/>
    </ligand>
</feature>
<comment type="caution">
    <text evidence="21">The sequence shown here is derived from an EMBL/GenBank/DDBJ whole genome shotgun (WGS) entry which is preliminary data.</text>
</comment>
<feature type="binding site" evidence="17">
    <location>
        <position position="120"/>
    </location>
    <ligand>
        <name>8-oxo-dGTP</name>
        <dbReference type="ChEBI" id="CHEBI:77896"/>
    </ligand>
</feature>
<dbReference type="AlphaFoldDB" id="A0A3N0V173"/>
<dbReference type="CDD" id="cd03425">
    <property type="entry name" value="NUDIX_MutT_NudA_like"/>
    <property type="match status" value="1"/>
</dbReference>
<gene>
    <name evidence="21" type="ORF">ED236_07960</name>
</gene>
<dbReference type="GO" id="GO:0046872">
    <property type="term" value="F:metal ion binding"/>
    <property type="evidence" value="ECO:0007669"/>
    <property type="project" value="UniProtKB-KW"/>
</dbReference>
<evidence type="ECO:0000256" key="5">
    <source>
        <dbReference type="ARBA" id="ARBA00022723"/>
    </source>
</evidence>
<keyword evidence="5 18" id="KW-0479">Metal-binding</keyword>
<keyword evidence="4" id="KW-0235">DNA replication</keyword>
<keyword evidence="8 18" id="KW-0460">Magnesium</keyword>
<evidence type="ECO:0000256" key="8">
    <source>
        <dbReference type="ARBA" id="ARBA00022842"/>
    </source>
</evidence>
<dbReference type="RefSeq" id="WP_123237416.1">
    <property type="nucleotide sequence ID" value="NZ_RJVP01000003.1"/>
</dbReference>
<dbReference type="GO" id="GO:0008413">
    <property type="term" value="F:8-oxo-7,8-dihydroguanosine triphosphate pyrophosphatase activity"/>
    <property type="evidence" value="ECO:0007669"/>
    <property type="project" value="InterPro"/>
</dbReference>
<evidence type="ECO:0000256" key="1">
    <source>
        <dbReference type="ARBA" id="ARBA00001946"/>
    </source>
</evidence>
<evidence type="ECO:0000256" key="9">
    <source>
        <dbReference type="ARBA" id="ARBA00023204"/>
    </source>
</evidence>
<dbReference type="InterPro" id="IPR013785">
    <property type="entry name" value="Aldolase_TIM"/>
</dbReference>
<evidence type="ECO:0000256" key="7">
    <source>
        <dbReference type="ARBA" id="ARBA00022801"/>
    </source>
</evidence>
<evidence type="ECO:0000259" key="20">
    <source>
        <dbReference type="PROSITE" id="PS51462"/>
    </source>
</evidence>
<keyword evidence="7 19" id="KW-0378">Hydrolase</keyword>
<feature type="binding site" evidence="17">
    <location>
        <position position="24"/>
    </location>
    <ligand>
        <name>8-oxo-dGTP</name>
        <dbReference type="ChEBI" id="CHEBI:77896"/>
    </ligand>
</feature>
<comment type="catalytic activity">
    <reaction evidence="11">
        <text>8-oxo-GTP + H2O = 8-oxo-GMP + diphosphate + H(+)</text>
        <dbReference type="Rhea" id="RHEA:67616"/>
        <dbReference type="ChEBI" id="CHEBI:15377"/>
        <dbReference type="ChEBI" id="CHEBI:15378"/>
        <dbReference type="ChEBI" id="CHEBI:33019"/>
        <dbReference type="ChEBI" id="CHEBI:143553"/>
        <dbReference type="ChEBI" id="CHEBI:145694"/>
    </reaction>
</comment>
<dbReference type="GO" id="GO:0044716">
    <property type="term" value="F:8-oxo-GDP phosphatase activity"/>
    <property type="evidence" value="ECO:0007669"/>
    <property type="project" value="TreeGrafter"/>
</dbReference>
<keyword evidence="6" id="KW-0227">DNA damage</keyword>
<evidence type="ECO:0000256" key="12">
    <source>
        <dbReference type="ARBA" id="ARBA00038905"/>
    </source>
</evidence>
<evidence type="ECO:0000256" key="16">
    <source>
        <dbReference type="ARBA" id="ARBA00042798"/>
    </source>
</evidence>
<comment type="cofactor">
    <cofactor evidence="1 18">
        <name>Mg(2+)</name>
        <dbReference type="ChEBI" id="CHEBI:18420"/>
    </cofactor>
</comment>
<comment type="similarity">
    <text evidence="2 19">Belongs to the Nudix hydrolase family.</text>
</comment>
<dbReference type="Gene3D" id="3.20.20.70">
    <property type="entry name" value="Aldolase class I"/>
    <property type="match status" value="1"/>
</dbReference>
<dbReference type="CDD" id="cd00564">
    <property type="entry name" value="TMP_TenI"/>
    <property type="match status" value="1"/>
</dbReference>
<dbReference type="PROSITE" id="PS51462">
    <property type="entry name" value="NUDIX"/>
    <property type="match status" value="1"/>
</dbReference>
<evidence type="ECO:0000256" key="2">
    <source>
        <dbReference type="ARBA" id="ARBA00005582"/>
    </source>
</evidence>
<dbReference type="InterPro" id="IPR020084">
    <property type="entry name" value="NUDIX_hydrolase_CS"/>
</dbReference>
<evidence type="ECO:0000256" key="6">
    <source>
        <dbReference type="ARBA" id="ARBA00022763"/>
    </source>
</evidence>
<dbReference type="PANTHER" id="PTHR47707">
    <property type="entry name" value="8-OXO-DGTP DIPHOSPHATASE"/>
    <property type="match status" value="1"/>
</dbReference>
<dbReference type="NCBIfam" id="NF006530">
    <property type="entry name" value="PRK08999.1"/>
    <property type="match status" value="1"/>
</dbReference>
<dbReference type="InterPro" id="IPR000086">
    <property type="entry name" value="NUDIX_hydrolase_dom"/>
</dbReference>
<dbReference type="Pfam" id="PF00293">
    <property type="entry name" value="NUDIX"/>
    <property type="match status" value="1"/>
</dbReference>
<feature type="binding site" evidence="17">
    <location>
        <begin position="35"/>
        <end position="38"/>
    </location>
    <ligand>
        <name>8-oxo-dGTP</name>
        <dbReference type="ChEBI" id="CHEBI:77896"/>
    </ligand>
</feature>
<organism evidence="21 22">
    <name type="scientific">Pseudomethylobacillus aquaticus</name>
    <dbReference type="NCBI Taxonomy" id="2676064"/>
    <lineage>
        <taxon>Bacteria</taxon>
        <taxon>Pseudomonadati</taxon>
        <taxon>Pseudomonadota</taxon>
        <taxon>Betaproteobacteria</taxon>
        <taxon>Nitrosomonadales</taxon>
        <taxon>Methylophilaceae</taxon>
        <taxon>Pseudomethylobacillus</taxon>
    </lineage>
</organism>
<evidence type="ECO:0000256" key="18">
    <source>
        <dbReference type="PIRSR" id="PIRSR603561-2"/>
    </source>
</evidence>
<evidence type="ECO:0000256" key="11">
    <source>
        <dbReference type="ARBA" id="ARBA00036904"/>
    </source>
</evidence>
<evidence type="ECO:0000256" key="3">
    <source>
        <dbReference type="ARBA" id="ARBA00022457"/>
    </source>
</evidence>
<sequence>MTLVVDAAVAILRRQDGQVLLAQRPEGKPWAGWWEFPGGKIEAGESALAALQRELDEELGIRATMASPWLLREFDYPDRRIRLHFFRVSAWQGEPHGREGQQLAWQSPAQLTVGPMLPANAPILQALLLPEVLAISHIAEMGEAAFFTALSQSVTPSITPSLGQAQPFLLQLREKQATPQQQERWGLQMLELTAGSATRLVVNADVALARRIGAHGVHLPAAQLMQCTQRPVDLLCGASCHSPLELEHAARLGLDYVTLSPVQATRSHPDAVPLGWTTFAHWLADYPLPVYALGGMQPADMQQAQAHHAHGLAMQRAWWRE</sequence>
<dbReference type="SUPFAM" id="SSF55811">
    <property type="entry name" value="Nudix"/>
    <property type="match status" value="1"/>
</dbReference>
<name>A0A3N0V173_9PROT</name>
<dbReference type="PANTHER" id="PTHR47707:SF1">
    <property type="entry name" value="NUDIX HYDROLASE FAMILY PROTEIN"/>
    <property type="match status" value="1"/>
</dbReference>
<feature type="binding site" evidence="18">
    <location>
        <position position="38"/>
    </location>
    <ligand>
        <name>Mg(2+)</name>
        <dbReference type="ChEBI" id="CHEBI:18420"/>
    </ligand>
</feature>
<dbReference type="PROSITE" id="PS00893">
    <property type="entry name" value="NUDIX_BOX"/>
    <property type="match status" value="1"/>
</dbReference>
<dbReference type="InterPro" id="IPR047127">
    <property type="entry name" value="MutT-like"/>
</dbReference>
<accession>A0A3N0V173</accession>
<evidence type="ECO:0000256" key="4">
    <source>
        <dbReference type="ARBA" id="ARBA00022705"/>
    </source>
</evidence>
<keyword evidence="9" id="KW-0234">DNA repair</keyword>
<evidence type="ECO:0000313" key="21">
    <source>
        <dbReference type="EMBL" id="ROH86352.1"/>
    </source>
</evidence>
<protein>
    <recommendedName>
        <fullName evidence="13">8-oxo-dGTP diphosphatase</fullName>
        <ecNumber evidence="12">3.6.1.55</ecNumber>
    </recommendedName>
    <alternativeName>
        <fullName evidence="16">7,8-dihydro-8-oxoguanine-triphosphatase</fullName>
    </alternativeName>
    <alternativeName>
        <fullName evidence="15">Mutator protein MutT</fullName>
    </alternativeName>
    <alternativeName>
        <fullName evidence="14">dGTP pyrophosphohydrolase</fullName>
    </alternativeName>
</protein>